<dbReference type="Proteomes" id="UP000184932">
    <property type="component" value="Unassembled WGS sequence"/>
</dbReference>
<gene>
    <name evidence="6" type="ORF">SAMN05444002_1442</name>
</gene>
<sequence length="156" mass="16434">MLKRYASLAGLGSLAMVLGAWVFQYGFGMAPCAMCLWQRYPHWAAFGIGVLILLLPGLHAGHRLLAWLGALAAATTAGIGVFHTGVERTWWEGPSSCTGSGLGGLDGASLLDPSGAAPVMCDQSAGEFLMLSMPSWNALFSFALVAVWIYAATRRA</sequence>
<keyword evidence="7" id="KW-1185">Reference proteome</keyword>
<evidence type="ECO:0000256" key="3">
    <source>
        <dbReference type="ARBA" id="ARBA00022989"/>
    </source>
</evidence>
<dbReference type="InterPro" id="IPR003752">
    <property type="entry name" value="DiS_bond_form_DsbB/BdbC"/>
</dbReference>
<dbReference type="AlphaFoldDB" id="A0A1N6F7G9"/>
<keyword evidence="4 5" id="KW-0472">Membrane</keyword>
<evidence type="ECO:0000256" key="4">
    <source>
        <dbReference type="ARBA" id="ARBA00023136"/>
    </source>
</evidence>
<dbReference type="OrthoDB" id="9808637at2"/>
<evidence type="ECO:0000256" key="2">
    <source>
        <dbReference type="ARBA" id="ARBA00022692"/>
    </source>
</evidence>
<dbReference type="GO" id="GO:0015035">
    <property type="term" value="F:protein-disulfide reductase activity"/>
    <property type="evidence" value="ECO:0007669"/>
    <property type="project" value="InterPro"/>
</dbReference>
<dbReference type="RefSeq" id="WP_074255515.1">
    <property type="nucleotide sequence ID" value="NZ_FSRL01000001.1"/>
</dbReference>
<dbReference type="InterPro" id="IPR024199">
    <property type="entry name" value="Uncharacterised_DsbB"/>
</dbReference>
<keyword evidence="2 5" id="KW-0812">Transmembrane</keyword>
<protein>
    <submittedName>
        <fullName evidence="6">Disulfide bond formation protein DsbB</fullName>
    </submittedName>
</protein>
<dbReference type="InterPro" id="IPR023380">
    <property type="entry name" value="DsbB-like_sf"/>
</dbReference>
<name>A0A1N6F7G9_9RHOB</name>
<dbReference type="EMBL" id="FSRL01000001">
    <property type="protein sequence ID" value="SIN91225.1"/>
    <property type="molecule type" value="Genomic_DNA"/>
</dbReference>
<evidence type="ECO:0000313" key="7">
    <source>
        <dbReference type="Proteomes" id="UP000184932"/>
    </source>
</evidence>
<evidence type="ECO:0000256" key="5">
    <source>
        <dbReference type="SAM" id="Phobius"/>
    </source>
</evidence>
<evidence type="ECO:0000256" key="1">
    <source>
        <dbReference type="ARBA" id="ARBA00004141"/>
    </source>
</evidence>
<keyword evidence="3 5" id="KW-1133">Transmembrane helix</keyword>
<dbReference type="Gene3D" id="1.20.1550.10">
    <property type="entry name" value="DsbB-like"/>
    <property type="match status" value="1"/>
</dbReference>
<feature type="transmembrane region" description="Helical" evidence="5">
    <location>
        <begin position="65"/>
        <end position="86"/>
    </location>
</feature>
<reference evidence="7" key="1">
    <citation type="submission" date="2016-11" db="EMBL/GenBank/DDBJ databases">
        <authorList>
            <person name="Varghese N."/>
            <person name="Submissions S."/>
        </authorList>
    </citation>
    <scope>NUCLEOTIDE SEQUENCE [LARGE SCALE GENOMIC DNA]</scope>
    <source>
        <strain evidence="7">DSM 29440</strain>
    </source>
</reference>
<dbReference type="STRING" id="1217970.SAMN05444002_1442"/>
<feature type="transmembrane region" description="Helical" evidence="5">
    <location>
        <begin position="40"/>
        <end position="58"/>
    </location>
</feature>
<dbReference type="PIRSF" id="PIRSF033913">
    <property type="entry name" value="S-S_format_DsbB"/>
    <property type="match status" value="1"/>
</dbReference>
<proteinExistence type="predicted"/>
<dbReference type="SUPFAM" id="SSF158442">
    <property type="entry name" value="DsbB-like"/>
    <property type="match status" value="1"/>
</dbReference>
<evidence type="ECO:0000313" key="6">
    <source>
        <dbReference type="EMBL" id="SIN91225.1"/>
    </source>
</evidence>
<accession>A0A1N6F7G9</accession>
<organism evidence="6 7">
    <name type="scientific">Vannielia litorea</name>
    <dbReference type="NCBI Taxonomy" id="1217970"/>
    <lineage>
        <taxon>Bacteria</taxon>
        <taxon>Pseudomonadati</taxon>
        <taxon>Pseudomonadota</taxon>
        <taxon>Alphaproteobacteria</taxon>
        <taxon>Rhodobacterales</taxon>
        <taxon>Paracoccaceae</taxon>
        <taxon>Vannielia</taxon>
    </lineage>
</organism>
<dbReference type="GO" id="GO:0006457">
    <property type="term" value="P:protein folding"/>
    <property type="evidence" value="ECO:0007669"/>
    <property type="project" value="InterPro"/>
</dbReference>
<dbReference type="GO" id="GO:0016020">
    <property type="term" value="C:membrane"/>
    <property type="evidence" value="ECO:0007669"/>
    <property type="project" value="UniProtKB-SubCell"/>
</dbReference>
<feature type="transmembrane region" description="Helical" evidence="5">
    <location>
        <begin position="136"/>
        <end position="153"/>
    </location>
</feature>
<comment type="subcellular location">
    <subcellularLocation>
        <location evidence="1">Membrane</location>
        <topology evidence="1">Multi-pass membrane protein</topology>
    </subcellularLocation>
</comment>
<dbReference type="Pfam" id="PF02600">
    <property type="entry name" value="DsbB"/>
    <property type="match status" value="1"/>
</dbReference>